<dbReference type="RefSeq" id="WP_067632224.1">
    <property type="nucleotide sequence ID" value="NZ_CP013213.1"/>
</dbReference>
<dbReference type="Gene3D" id="3.30.200.20">
    <property type="entry name" value="Phosphorylase Kinase, domain 1"/>
    <property type="match status" value="1"/>
</dbReference>
<dbReference type="CDD" id="cd06577">
    <property type="entry name" value="PASTA_pknB"/>
    <property type="match status" value="2"/>
</dbReference>
<dbReference type="PROSITE" id="PS00107">
    <property type="entry name" value="PROTEIN_KINASE_ATP"/>
    <property type="match status" value="1"/>
</dbReference>
<keyword evidence="10" id="KW-1133">Transmembrane helix</keyword>
<evidence type="ECO:0000256" key="5">
    <source>
        <dbReference type="ARBA" id="ARBA00022777"/>
    </source>
</evidence>
<organism evidence="13 14">
    <name type="scientific">Erysipelothrix larvae</name>
    <dbReference type="NCBI Taxonomy" id="1514105"/>
    <lineage>
        <taxon>Bacteria</taxon>
        <taxon>Bacillati</taxon>
        <taxon>Bacillota</taxon>
        <taxon>Erysipelotrichia</taxon>
        <taxon>Erysipelotrichales</taxon>
        <taxon>Erysipelotrichaceae</taxon>
        <taxon>Erysipelothrix</taxon>
    </lineage>
</organism>
<feature type="transmembrane region" description="Helical" evidence="10">
    <location>
        <begin position="318"/>
        <end position="339"/>
    </location>
</feature>
<dbReference type="AlphaFoldDB" id="A0A109UGY1"/>
<evidence type="ECO:0000256" key="2">
    <source>
        <dbReference type="ARBA" id="ARBA00022527"/>
    </source>
</evidence>
<keyword evidence="14" id="KW-1185">Reference proteome</keyword>
<protein>
    <recommendedName>
        <fullName evidence="1">non-specific serine/threonine protein kinase</fullName>
        <ecNumber evidence="1">2.7.11.1</ecNumber>
    </recommendedName>
</protein>
<keyword evidence="2" id="KW-0723">Serine/threonine-protein kinase</keyword>
<dbReference type="CDD" id="cd14014">
    <property type="entry name" value="STKc_PknB_like"/>
    <property type="match status" value="1"/>
</dbReference>
<evidence type="ECO:0000256" key="10">
    <source>
        <dbReference type="SAM" id="Phobius"/>
    </source>
</evidence>
<dbReference type="InterPro" id="IPR005543">
    <property type="entry name" value="PASTA_dom"/>
</dbReference>
<feature type="domain" description="PASTA" evidence="12">
    <location>
        <begin position="480"/>
        <end position="556"/>
    </location>
</feature>
<dbReference type="GO" id="GO:0005524">
    <property type="term" value="F:ATP binding"/>
    <property type="evidence" value="ECO:0007669"/>
    <property type="project" value="UniProtKB-UniRule"/>
</dbReference>
<dbReference type="SMART" id="SM00740">
    <property type="entry name" value="PASTA"/>
    <property type="match status" value="2"/>
</dbReference>
<dbReference type="PANTHER" id="PTHR43289">
    <property type="entry name" value="MITOGEN-ACTIVATED PROTEIN KINASE KINASE KINASE 20-RELATED"/>
    <property type="match status" value="1"/>
</dbReference>
<evidence type="ECO:0000256" key="6">
    <source>
        <dbReference type="ARBA" id="ARBA00022840"/>
    </source>
</evidence>
<sequence length="578" mass="64293">MSKIINERYEVLQSIGTGGMADVFLCFDLVLKRDVALKRLRGDLSDDPVALLRFQREANAASGLHHPNIVEVYDVGDDQGQPYIVMEFVKGITAKELVHRRGALEKYEALSIMKQLVSAVKCAHEAGIVHRDIKPQNILVKDDGTVKIADFGIALANDALQLTKVDSVMGSVHYLAPECVRGDGATIQSDIYAMGIVFFELITGALPYRGETSVEVAMKHLKDPMPSVLKYNSEIPHSFANIITKACQKNKIYRYRLAQDMFEDLSTSLDPQRIHEALWLPNIIDDEETKMITALNGIDDEDIDDDVIKEPWSRKKKIQVSIATVLIAAIVVTLGIIFWPKPPAPYYLEDLVGVHIDDARAQLAEHNIYINDSLSYDYSEEFDKGYIIATRPVSGTQIEPGSQIRVTVSQGRLFEIPDFAGKTRAQVQEILANYPNITIQTRTVSDSTVEPGIIVGQEGLSVGQMINPSQKYILTLLISSEPEIIMQDFRGKPIEEAQKTLEDLGIVVKLNRLSMAGMSEERVNSLQFGVVIDQNPFAGSYYVQLENSSVTLSFYDVADKPTFNTNSNDNSDDTDNTN</sequence>
<feature type="domain" description="Protein kinase" evidence="11">
    <location>
        <begin position="9"/>
        <end position="278"/>
    </location>
</feature>
<evidence type="ECO:0000259" key="12">
    <source>
        <dbReference type="PROSITE" id="PS51178"/>
    </source>
</evidence>
<dbReference type="NCBIfam" id="NF033483">
    <property type="entry name" value="PknB_PASTA_kin"/>
    <property type="match status" value="1"/>
</dbReference>
<keyword evidence="6 9" id="KW-0067">ATP-binding</keyword>
<dbReference type="Pfam" id="PF03793">
    <property type="entry name" value="PASTA"/>
    <property type="match status" value="2"/>
</dbReference>
<evidence type="ECO:0000313" key="14">
    <source>
        <dbReference type="Proteomes" id="UP000063781"/>
    </source>
</evidence>
<name>A0A109UGY1_9FIRM</name>
<dbReference type="Proteomes" id="UP000063781">
    <property type="component" value="Chromosome"/>
</dbReference>
<proteinExistence type="predicted"/>
<dbReference type="GO" id="GO:0004674">
    <property type="term" value="F:protein serine/threonine kinase activity"/>
    <property type="evidence" value="ECO:0007669"/>
    <property type="project" value="UniProtKB-KW"/>
</dbReference>
<dbReference type="PROSITE" id="PS50011">
    <property type="entry name" value="PROTEIN_KINASE_DOM"/>
    <property type="match status" value="1"/>
</dbReference>
<dbReference type="InterPro" id="IPR011009">
    <property type="entry name" value="Kinase-like_dom_sf"/>
</dbReference>
<dbReference type="KEGG" id="erl:AOC36_05415"/>
<keyword evidence="3" id="KW-0808">Transferase</keyword>
<reference evidence="13 14" key="1">
    <citation type="submission" date="2015-10" db="EMBL/GenBank/DDBJ databases">
        <title>Erysipelothrix larvae sp. LV19 isolated from the larval gut of the rhinoceros beetle, Trypoxylus dichotomus.</title>
        <authorList>
            <person name="Lim S."/>
            <person name="Kim B.-C."/>
        </authorList>
    </citation>
    <scope>NUCLEOTIDE SEQUENCE [LARGE SCALE GENOMIC DNA]</scope>
    <source>
        <strain evidence="13 14">LV19</strain>
    </source>
</reference>
<evidence type="ECO:0000256" key="1">
    <source>
        <dbReference type="ARBA" id="ARBA00012513"/>
    </source>
</evidence>
<dbReference type="SMART" id="SM00220">
    <property type="entry name" value="S_TKc"/>
    <property type="match status" value="1"/>
</dbReference>
<keyword evidence="5" id="KW-0418">Kinase</keyword>
<dbReference type="Gene3D" id="3.30.10.20">
    <property type="match status" value="3"/>
</dbReference>
<dbReference type="PANTHER" id="PTHR43289:SF34">
    <property type="entry name" value="SERINE_THREONINE-PROTEIN KINASE YBDM-RELATED"/>
    <property type="match status" value="1"/>
</dbReference>
<evidence type="ECO:0000256" key="8">
    <source>
        <dbReference type="ARBA" id="ARBA00048679"/>
    </source>
</evidence>
<dbReference type="FunFam" id="1.10.510.10:FF:000021">
    <property type="entry name" value="Serine/threonine protein kinase"/>
    <property type="match status" value="1"/>
</dbReference>
<dbReference type="Gene3D" id="1.10.510.10">
    <property type="entry name" value="Transferase(Phosphotransferase) domain 1"/>
    <property type="match status" value="1"/>
</dbReference>
<comment type="catalytic activity">
    <reaction evidence="7">
        <text>L-threonyl-[protein] + ATP = O-phospho-L-threonyl-[protein] + ADP + H(+)</text>
        <dbReference type="Rhea" id="RHEA:46608"/>
        <dbReference type="Rhea" id="RHEA-COMP:11060"/>
        <dbReference type="Rhea" id="RHEA-COMP:11605"/>
        <dbReference type="ChEBI" id="CHEBI:15378"/>
        <dbReference type="ChEBI" id="CHEBI:30013"/>
        <dbReference type="ChEBI" id="CHEBI:30616"/>
        <dbReference type="ChEBI" id="CHEBI:61977"/>
        <dbReference type="ChEBI" id="CHEBI:456216"/>
        <dbReference type="EC" id="2.7.11.1"/>
    </reaction>
</comment>
<dbReference type="Pfam" id="PF00069">
    <property type="entry name" value="Pkinase"/>
    <property type="match status" value="1"/>
</dbReference>
<keyword evidence="4 9" id="KW-0547">Nucleotide-binding</keyword>
<dbReference type="InterPro" id="IPR008271">
    <property type="entry name" value="Ser/Thr_kinase_AS"/>
</dbReference>
<comment type="catalytic activity">
    <reaction evidence="8">
        <text>L-seryl-[protein] + ATP = O-phospho-L-seryl-[protein] + ADP + H(+)</text>
        <dbReference type="Rhea" id="RHEA:17989"/>
        <dbReference type="Rhea" id="RHEA-COMP:9863"/>
        <dbReference type="Rhea" id="RHEA-COMP:11604"/>
        <dbReference type="ChEBI" id="CHEBI:15378"/>
        <dbReference type="ChEBI" id="CHEBI:29999"/>
        <dbReference type="ChEBI" id="CHEBI:30616"/>
        <dbReference type="ChEBI" id="CHEBI:83421"/>
        <dbReference type="ChEBI" id="CHEBI:456216"/>
        <dbReference type="EC" id="2.7.11.1"/>
    </reaction>
</comment>
<dbReference type="PROSITE" id="PS00108">
    <property type="entry name" value="PROTEIN_KINASE_ST"/>
    <property type="match status" value="1"/>
</dbReference>
<evidence type="ECO:0000313" key="13">
    <source>
        <dbReference type="EMBL" id="AMC93437.1"/>
    </source>
</evidence>
<dbReference type="PROSITE" id="PS51178">
    <property type="entry name" value="PASTA"/>
    <property type="match status" value="2"/>
</dbReference>
<dbReference type="STRING" id="1514105.AOC36_05415"/>
<accession>A0A109UGY1</accession>
<gene>
    <name evidence="13" type="ORF">AOC36_05415</name>
</gene>
<evidence type="ECO:0000259" key="11">
    <source>
        <dbReference type="PROSITE" id="PS50011"/>
    </source>
</evidence>
<dbReference type="InterPro" id="IPR017441">
    <property type="entry name" value="Protein_kinase_ATP_BS"/>
</dbReference>
<feature type="domain" description="PASTA" evidence="12">
    <location>
        <begin position="342"/>
        <end position="410"/>
    </location>
</feature>
<evidence type="ECO:0000256" key="3">
    <source>
        <dbReference type="ARBA" id="ARBA00022679"/>
    </source>
</evidence>
<dbReference type="EC" id="2.7.11.1" evidence="1"/>
<feature type="binding site" evidence="9">
    <location>
        <position position="38"/>
    </location>
    <ligand>
        <name>ATP</name>
        <dbReference type="ChEBI" id="CHEBI:30616"/>
    </ligand>
</feature>
<dbReference type="EMBL" id="CP013213">
    <property type="protein sequence ID" value="AMC93437.1"/>
    <property type="molecule type" value="Genomic_DNA"/>
</dbReference>
<evidence type="ECO:0000256" key="7">
    <source>
        <dbReference type="ARBA" id="ARBA00047899"/>
    </source>
</evidence>
<dbReference type="InterPro" id="IPR000719">
    <property type="entry name" value="Prot_kinase_dom"/>
</dbReference>
<keyword evidence="10" id="KW-0472">Membrane</keyword>
<dbReference type="FunFam" id="3.30.200.20:FF:000035">
    <property type="entry name" value="Serine/threonine protein kinase Stk1"/>
    <property type="match status" value="1"/>
</dbReference>
<dbReference type="OrthoDB" id="9788659at2"/>
<keyword evidence="10" id="KW-0812">Transmembrane</keyword>
<evidence type="ECO:0000256" key="9">
    <source>
        <dbReference type="PROSITE-ProRule" id="PRU10141"/>
    </source>
</evidence>
<dbReference type="SUPFAM" id="SSF56112">
    <property type="entry name" value="Protein kinase-like (PK-like)"/>
    <property type="match status" value="1"/>
</dbReference>
<evidence type="ECO:0000256" key="4">
    <source>
        <dbReference type="ARBA" id="ARBA00022741"/>
    </source>
</evidence>